<evidence type="ECO:0000313" key="2">
    <source>
        <dbReference type="EMBL" id="CAG6445134.1"/>
    </source>
</evidence>
<organism evidence="2">
    <name type="scientific">Culex pipiens</name>
    <name type="common">House mosquito</name>
    <dbReference type="NCBI Taxonomy" id="7175"/>
    <lineage>
        <taxon>Eukaryota</taxon>
        <taxon>Metazoa</taxon>
        <taxon>Ecdysozoa</taxon>
        <taxon>Arthropoda</taxon>
        <taxon>Hexapoda</taxon>
        <taxon>Insecta</taxon>
        <taxon>Pterygota</taxon>
        <taxon>Neoptera</taxon>
        <taxon>Endopterygota</taxon>
        <taxon>Diptera</taxon>
        <taxon>Nematocera</taxon>
        <taxon>Culicoidea</taxon>
        <taxon>Culicidae</taxon>
        <taxon>Culicinae</taxon>
        <taxon>Culicini</taxon>
        <taxon>Culex</taxon>
        <taxon>Culex</taxon>
    </lineage>
</organism>
<reference evidence="2" key="1">
    <citation type="submission" date="2021-05" db="EMBL/GenBank/DDBJ databases">
        <authorList>
            <person name="Alioto T."/>
            <person name="Alioto T."/>
            <person name="Gomez Garrido J."/>
        </authorList>
    </citation>
    <scope>NUCLEOTIDE SEQUENCE</scope>
</reference>
<accession>A0A8D7ZV59</accession>
<sequence>MAVSGTRGTPTIGPSVRTKHGNQPSLKSRYLGELCVLLAGTSFHLNLLSGTFFRLQKVLDASKMASLSTFYTCSSDAFWSIPKWRRLFHSEHFFPVTTL</sequence>
<dbReference type="EMBL" id="HBUE01004280">
    <property type="protein sequence ID" value="CAG6445134.1"/>
    <property type="molecule type" value="Transcribed_RNA"/>
</dbReference>
<evidence type="ECO:0000256" key="1">
    <source>
        <dbReference type="SAM" id="MobiDB-lite"/>
    </source>
</evidence>
<name>A0A8D7ZV59_CULPI</name>
<dbReference type="AlphaFoldDB" id="A0A8D7ZV59"/>
<protein>
    <submittedName>
        <fullName evidence="2">(northern house mosquito) hypothetical protein</fullName>
    </submittedName>
</protein>
<proteinExistence type="predicted"/>
<feature type="region of interest" description="Disordered" evidence="1">
    <location>
        <begin position="1"/>
        <end position="24"/>
    </location>
</feature>